<keyword evidence="5" id="KW-0677">Repeat</keyword>
<dbReference type="GO" id="GO:0005634">
    <property type="term" value="C:nucleus"/>
    <property type="evidence" value="ECO:0007669"/>
    <property type="project" value="UniProtKB-ARBA"/>
</dbReference>
<dbReference type="Gene3D" id="2.130.10.10">
    <property type="entry name" value="YVTN repeat-like/Quinoprotein amine dehydrogenase"/>
    <property type="match status" value="1"/>
</dbReference>
<keyword evidence="6" id="KW-0697">Rotamase</keyword>
<dbReference type="FunFam" id="2.40.100.10:FF:000003">
    <property type="entry name" value="Peptidylprolyl isomerase domain and WD repeat-containing 1"/>
    <property type="match status" value="1"/>
</dbReference>
<name>A0A8K0NS62_9TREE</name>
<dbReference type="InterPro" id="IPR036322">
    <property type="entry name" value="WD40_repeat_dom_sf"/>
</dbReference>
<feature type="compositionally biased region" description="Acidic residues" evidence="8">
    <location>
        <begin position="57"/>
        <end position="67"/>
    </location>
</feature>
<dbReference type="Pfam" id="PF00160">
    <property type="entry name" value="Pro_isomerase"/>
    <property type="match status" value="1"/>
</dbReference>
<evidence type="ECO:0000256" key="1">
    <source>
        <dbReference type="ARBA" id="ARBA00000971"/>
    </source>
</evidence>
<sequence length="686" mass="76176">MSSSVLGKRSRSSASPPTGQDSGHPEAKESVRADTPVTSSEVPVEIQGQAGAVIGAADEDDDDDEEVGPMLDVGGDGDGNGSNKRRKKRAVLPHEKVYLEHLPSAERYYKSFMHRDQINFVTMTKTDFVITTSVDGHVKLWKKQADSVEFVKHYRASLNSIVAVSADHEGKVFATVSEGGEGRVFDVVNFDMINILKFDYTPKACCWVHHPSDGRFLLAISDANSPKIYIYDARGDGTPLHVIEKVHRDSVHVMVYSPRFDCVLSADEAGFLEYWRPQEPWGLPDDVPGLWQYKSQTDLFDFKKSKSVPHSIALSPNSSHFVTLSLPDRQVRVFNFLTGKKTRQYDESLTAIQEMQQAGTASAKLDDMEFGRRLAVERELERGSLQGEGSTGKGGLLRTANAVWDESGNFIIYPTLLGIKVLNTVTNRVSRMLGTSETSRWLNLALFQGAPSKKGLKTLAMAASANPLLLDTEGRDPTLFATAFKKQRFYIFSRSEPEDTKGGDRDIFNEKPTREEQTVAMETQPVKVAASGRTAVIHTTKGDIHFRLHPEYAPKAVENFVEHSKNGYYNGIIFHRIIKKFMLQTGDPLGDGTGGSSIWGSEFEDEFTPALRHDRPYTLSMANAGPRTNGSQFFITTVPTPWLDDKHTIFGRATAGLDVIHAIEDVRCDKTDKPFEDIKMVSIDID</sequence>
<comment type="similarity">
    <text evidence="2">Belongs to the cyclophilin-type PPIase family.</text>
</comment>
<feature type="compositionally biased region" description="Basic and acidic residues" evidence="8">
    <location>
        <begin position="23"/>
        <end position="32"/>
    </location>
</feature>
<keyword evidence="11" id="KW-1185">Reference proteome</keyword>
<gene>
    <name evidence="10" type="ORF">FFLO_02038</name>
</gene>
<comment type="caution">
    <text evidence="10">The sequence shown here is derived from an EMBL/GenBank/DDBJ whole genome shotgun (WGS) entry which is preliminary data.</text>
</comment>
<reference evidence="10" key="1">
    <citation type="submission" date="2020-04" db="EMBL/GenBank/DDBJ databases">
        <title>Analysis of mating type loci in Filobasidium floriforme.</title>
        <authorList>
            <person name="Nowrousian M."/>
        </authorList>
    </citation>
    <scope>NUCLEOTIDE SEQUENCE</scope>
    <source>
        <strain evidence="10">CBS 6242</strain>
    </source>
</reference>
<dbReference type="PRINTS" id="PR00153">
    <property type="entry name" value="CSAPPISMRASE"/>
</dbReference>
<dbReference type="InterPro" id="IPR044666">
    <property type="entry name" value="Cyclophilin_A-like"/>
</dbReference>
<dbReference type="EMBL" id="JABELV010000030">
    <property type="protein sequence ID" value="KAG7562564.1"/>
    <property type="molecule type" value="Genomic_DNA"/>
</dbReference>
<feature type="compositionally biased region" description="Low complexity" evidence="8">
    <location>
        <begin position="46"/>
        <end position="56"/>
    </location>
</feature>
<protein>
    <recommendedName>
        <fullName evidence="3">peptidylprolyl isomerase</fullName>
        <ecNumber evidence="3">5.2.1.8</ecNumber>
    </recommendedName>
</protein>
<dbReference type="PANTHER" id="PTHR45625:SF4">
    <property type="entry name" value="PEPTIDYLPROLYL ISOMERASE DOMAIN AND WD REPEAT-CONTAINING PROTEIN 1"/>
    <property type="match status" value="1"/>
</dbReference>
<dbReference type="PANTHER" id="PTHR45625">
    <property type="entry name" value="PEPTIDYL-PROLYL CIS-TRANS ISOMERASE-RELATED"/>
    <property type="match status" value="1"/>
</dbReference>
<dbReference type="InterPro" id="IPR001680">
    <property type="entry name" value="WD40_rpt"/>
</dbReference>
<evidence type="ECO:0000313" key="10">
    <source>
        <dbReference type="EMBL" id="KAG7562564.1"/>
    </source>
</evidence>
<dbReference type="InterPro" id="IPR015943">
    <property type="entry name" value="WD40/YVTN_repeat-like_dom_sf"/>
</dbReference>
<dbReference type="GO" id="GO:0003755">
    <property type="term" value="F:peptidyl-prolyl cis-trans isomerase activity"/>
    <property type="evidence" value="ECO:0007669"/>
    <property type="project" value="UniProtKB-KW"/>
</dbReference>
<keyword evidence="4" id="KW-0853">WD repeat</keyword>
<feature type="domain" description="PPIase cyclophilin-type" evidence="9">
    <location>
        <begin position="542"/>
        <end position="685"/>
    </location>
</feature>
<evidence type="ECO:0000313" key="11">
    <source>
        <dbReference type="Proteomes" id="UP000812966"/>
    </source>
</evidence>
<dbReference type="SUPFAM" id="SSF50891">
    <property type="entry name" value="Cyclophilin-like"/>
    <property type="match status" value="1"/>
</dbReference>
<evidence type="ECO:0000256" key="3">
    <source>
        <dbReference type="ARBA" id="ARBA00013194"/>
    </source>
</evidence>
<comment type="catalytic activity">
    <reaction evidence="1">
        <text>[protein]-peptidylproline (omega=180) = [protein]-peptidylproline (omega=0)</text>
        <dbReference type="Rhea" id="RHEA:16237"/>
        <dbReference type="Rhea" id="RHEA-COMP:10747"/>
        <dbReference type="Rhea" id="RHEA-COMP:10748"/>
        <dbReference type="ChEBI" id="CHEBI:83833"/>
        <dbReference type="ChEBI" id="CHEBI:83834"/>
        <dbReference type="EC" id="5.2.1.8"/>
    </reaction>
</comment>
<dbReference type="Pfam" id="PF15911">
    <property type="entry name" value="Beta-prop_WDR19_2nd"/>
    <property type="match status" value="1"/>
</dbReference>
<dbReference type="Gene3D" id="2.40.100.10">
    <property type="entry name" value="Cyclophilin-like"/>
    <property type="match status" value="1"/>
</dbReference>
<dbReference type="Proteomes" id="UP000812966">
    <property type="component" value="Unassembled WGS sequence"/>
</dbReference>
<evidence type="ECO:0000256" key="5">
    <source>
        <dbReference type="ARBA" id="ARBA00022737"/>
    </source>
</evidence>
<feature type="region of interest" description="Disordered" evidence="8">
    <location>
        <begin position="1"/>
        <end position="89"/>
    </location>
</feature>
<organism evidence="10 11">
    <name type="scientific">Filobasidium floriforme</name>
    <dbReference type="NCBI Taxonomy" id="5210"/>
    <lineage>
        <taxon>Eukaryota</taxon>
        <taxon>Fungi</taxon>
        <taxon>Dikarya</taxon>
        <taxon>Basidiomycota</taxon>
        <taxon>Agaricomycotina</taxon>
        <taxon>Tremellomycetes</taxon>
        <taxon>Filobasidiales</taxon>
        <taxon>Filobasidiaceae</taxon>
        <taxon>Filobasidium</taxon>
    </lineage>
</organism>
<dbReference type="SUPFAM" id="SSF50978">
    <property type="entry name" value="WD40 repeat-like"/>
    <property type="match status" value="1"/>
</dbReference>
<evidence type="ECO:0000256" key="6">
    <source>
        <dbReference type="ARBA" id="ARBA00023110"/>
    </source>
</evidence>
<dbReference type="InterPro" id="IPR002130">
    <property type="entry name" value="Cyclophilin-type_PPIase_dom"/>
</dbReference>
<dbReference type="PROSITE" id="PS50072">
    <property type="entry name" value="CSA_PPIASE_2"/>
    <property type="match status" value="1"/>
</dbReference>
<dbReference type="EC" id="5.2.1.8" evidence="3"/>
<dbReference type="SMART" id="SM00320">
    <property type="entry name" value="WD40"/>
    <property type="match status" value="4"/>
</dbReference>
<accession>A0A8K0NS62</accession>
<keyword evidence="7" id="KW-0413">Isomerase</keyword>
<dbReference type="InterPro" id="IPR039468">
    <property type="entry name" value="WDR19_WD40_rpt"/>
</dbReference>
<evidence type="ECO:0000259" key="9">
    <source>
        <dbReference type="PROSITE" id="PS50072"/>
    </source>
</evidence>
<evidence type="ECO:0000256" key="2">
    <source>
        <dbReference type="ARBA" id="ARBA00007365"/>
    </source>
</evidence>
<evidence type="ECO:0000256" key="4">
    <source>
        <dbReference type="ARBA" id="ARBA00022574"/>
    </source>
</evidence>
<evidence type="ECO:0000256" key="7">
    <source>
        <dbReference type="ARBA" id="ARBA00023235"/>
    </source>
</evidence>
<dbReference type="InterPro" id="IPR029000">
    <property type="entry name" value="Cyclophilin-like_dom_sf"/>
</dbReference>
<proteinExistence type="inferred from homology"/>
<dbReference type="FunFam" id="2.130.10.10:FF:000450">
    <property type="entry name" value="Peptidylprolyl isomerase domain and WD-repeat protein 1"/>
    <property type="match status" value="1"/>
</dbReference>
<evidence type="ECO:0000256" key="8">
    <source>
        <dbReference type="SAM" id="MobiDB-lite"/>
    </source>
</evidence>
<feature type="compositionally biased region" description="Low complexity" evidence="8">
    <location>
        <begin position="1"/>
        <end position="15"/>
    </location>
</feature>
<dbReference type="CDD" id="cd01927">
    <property type="entry name" value="cyclophilin_WD40"/>
    <property type="match status" value="1"/>
</dbReference>
<dbReference type="AlphaFoldDB" id="A0A8K0NS62"/>